<keyword evidence="1" id="KW-0698">rRNA processing</keyword>
<keyword evidence="1" id="KW-0539">Nucleus</keyword>
<keyword evidence="4" id="KW-1185">Reference proteome</keyword>
<feature type="compositionally biased region" description="Polar residues" evidence="2">
    <location>
        <begin position="501"/>
        <end position="510"/>
    </location>
</feature>
<comment type="function">
    <text evidence="1">Involved in nucleolar processing of pre-18S ribosomal RNA.</text>
</comment>
<comment type="similarity">
    <text evidence="1">Belongs to the HEATR1/UTP10 family.</text>
</comment>
<organism evidence="3 4">
    <name type="scientific">Paragonimus westermani</name>
    <dbReference type="NCBI Taxonomy" id="34504"/>
    <lineage>
        <taxon>Eukaryota</taxon>
        <taxon>Metazoa</taxon>
        <taxon>Spiralia</taxon>
        <taxon>Lophotrochozoa</taxon>
        <taxon>Platyhelminthes</taxon>
        <taxon>Trematoda</taxon>
        <taxon>Digenea</taxon>
        <taxon>Plagiorchiida</taxon>
        <taxon>Troglotremata</taxon>
        <taxon>Troglotrematidae</taxon>
        <taxon>Paragonimus</taxon>
    </lineage>
</organism>
<feature type="region of interest" description="Disordered" evidence="2">
    <location>
        <begin position="1200"/>
        <end position="1221"/>
    </location>
</feature>
<dbReference type="GO" id="GO:0030515">
    <property type="term" value="F:snoRNA binding"/>
    <property type="evidence" value="ECO:0007669"/>
    <property type="project" value="TreeGrafter"/>
</dbReference>
<dbReference type="GO" id="GO:0030686">
    <property type="term" value="C:90S preribosome"/>
    <property type="evidence" value="ECO:0007669"/>
    <property type="project" value="TreeGrafter"/>
</dbReference>
<feature type="compositionally biased region" description="Low complexity" evidence="2">
    <location>
        <begin position="1202"/>
        <end position="1211"/>
    </location>
</feature>
<dbReference type="InterPro" id="IPR040191">
    <property type="entry name" value="UTP10"/>
</dbReference>
<feature type="compositionally biased region" description="Basic and acidic residues" evidence="2">
    <location>
        <begin position="962"/>
        <end position="980"/>
    </location>
</feature>
<accession>A0A8T0DJQ8</accession>
<proteinExistence type="inferred from homology"/>
<dbReference type="PANTHER" id="PTHR13457">
    <property type="entry name" value="BAP28"/>
    <property type="match status" value="1"/>
</dbReference>
<dbReference type="OrthoDB" id="31183at2759"/>
<reference evidence="3 4" key="1">
    <citation type="submission" date="2019-07" db="EMBL/GenBank/DDBJ databases">
        <title>Annotation for the trematode Paragonimus westermani.</title>
        <authorList>
            <person name="Choi Y.-J."/>
        </authorList>
    </citation>
    <scope>NUCLEOTIDE SEQUENCE [LARGE SCALE GENOMIC DNA]</scope>
    <source>
        <strain evidence="3">180907_Pwestermani</strain>
    </source>
</reference>
<comment type="subcellular location">
    <subcellularLocation>
        <location evidence="1">Nucleus</location>
        <location evidence="1">Nucleolus</location>
    </subcellularLocation>
</comment>
<evidence type="ECO:0000313" key="4">
    <source>
        <dbReference type="Proteomes" id="UP000699462"/>
    </source>
</evidence>
<evidence type="ECO:0000256" key="1">
    <source>
        <dbReference type="RuleBase" id="RU367065"/>
    </source>
</evidence>
<dbReference type="GO" id="GO:0000462">
    <property type="term" value="P:maturation of SSU-rRNA from tricistronic rRNA transcript (SSU-rRNA, 5.8S rRNA, LSU-rRNA)"/>
    <property type="evidence" value="ECO:0007669"/>
    <property type="project" value="TreeGrafter"/>
</dbReference>
<feature type="region of interest" description="Disordered" evidence="2">
    <location>
        <begin position="491"/>
        <end position="510"/>
    </location>
</feature>
<evidence type="ECO:0000313" key="3">
    <source>
        <dbReference type="EMBL" id="KAF8567532.1"/>
    </source>
</evidence>
<name>A0A8T0DJQ8_9TREM</name>
<keyword evidence="1" id="KW-0687">Ribonucleoprotein</keyword>
<comment type="caution">
    <text evidence="3">The sequence shown here is derived from an EMBL/GenBank/DDBJ whole genome shotgun (WGS) entry which is preliminary data.</text>
</comment>
<dbReference type="GO" id="GO:0034455">
    <property type="term" value="C:t-UTP complex"/>
    <property type="evidence" value="ECO:0007669"/>
    <property type="project" value="TreeGrafter"/>
</dbReference>
<dbReference type="EMBL" id="JTDF01003747">
    <property type="protein sequence ID" value="KAF8567532.1"/>
    <property type="molecule type" value="Genomic_DNA"/>
</dbReference>
<feature type="region of interest" description="Disordered" evidence="2">
    <location>
        <begin position="956"/>
        <end position="991"/>
    </location>
</feature>
<protein>
    <recommendedName>
        <fullName evidence="1">HEAT repeat-containing protein 1</fullName>
    </recommendedName>
</protein>
<evidence type="ECO:0000256" key="2">
    <source>
        <dbReference type="SAM" id="MobiDB-lite"/>
    </source>
</evidence>
<sequence>MSLAEQLKRLAVPVTSSYSVESVRRKSLVYEDPSKIDTLFCYQQSLKAFEQLAKRDDVFQPFRQTLFAETSCRLEMCNLLPDEKEQFDCQISKFLCFASPYLRHYDTVQAMEWLVYKFQVHLYYVQDFIRCVMPYHETGLFAKFLQLIDFKSCGQEFKWMEPYAEAGRSLSRPQLVRECLRQRSLVPFLTSMILNAVKLCKGLPSSRLNDITNFFLSTVTAFCDSGLSDVKLANLVDGFQGVIRAGLRAVDCASFQSATCLAVIRISLKLSLSRELVLQWIGCLLKHTRTGGAWESLRVVARLMRSQQIAVLPGKLAEKHSVLLAELSPTERKLVENEEANLLASVDLNEVAAEAMRQSATVSSATLLVEVTEPEPRGPSKKSEMKTKFDDAGLLTDCQPQVKVLHALLASLPDPGGSCLFKNEDCACPKLSSVQCDQNWLCDLLFLVLPTFPSNSDATRIRPTKREVLRARRLFRFILCAMEAHLSACQAPPSPPHTRAASVTKSPQPHLSFTPSCLFTKSQRLLESGLDRAIPLLIACLLHPVPAVRSDTFSLLAFWLIQLTRLGWYSDNASTSHLSRLFAILDLSTSSKPVEQLTNVFSEEAAELLRGDRLNALVKSAPFLTRLAVRLLLCEPVAYTAGTALMGRYEHACWVYGLQLLSESTVGELFCIPHSHSDALNGWLGFLHLIRTVDDSWLVLHSTSLSVLNAALFSALNSHGGGGPSFRTSILKKSQARPPIIRSEDVQADQENAQTQLLDALCDLAISDSSNLIEMSDILTRLSLDLHHFDHILLRLDASRLRLDSTTGKSLFARVTEARETRRRHLKGLESSGTEPELTLSIQRTCDPSVPIGCSDVNRLRLLGTVLTIITNAVARLHANAQLMNASTSDQDESAGRLLTQLNTTMCVRPKPLPVTSVAPSTNAYSGDYEASILGLLTPLMNHLVSLLSQEQRFSNQSGDLTTDHLSDSDNEPERERDATENLSSASPLKLDMDVDKANTTDMDLTVFDSPCLRTLVRQCVHRLLVCMTTLLAQANLCRKPRRRRYRLCGSLSQTSQMQTSSGVVLAAQALVDPVFQCLSVYQDWTALHQQVLLCFVELATMFPIALCQRLVSLVHWVAGNQQLMRLDNSHSLALLGRLIVIAVPALVQASTNQIQAALQVVVVFVDALPGLTERLPRRRLAFYTGLLRGLAQVTGPLALDKSPSSSPHGKSNSKKLDKQGRRLERQNQRSLFERCRDGWIGSWLWTVSLVFLNRNWQEEAVADQVAVLLIDLHNQFAWDMQVTAWYECLGFLLWISKNTESQIDQTGGFAVRPKRLLVPETPTRKLEVVDTEIAPPPKRRRVPSDTDNSDRSVGAFPAADFHFTKFTSPRVVQSLVSILFAGSESDGSLAVHSCVPPLNPSSVWSLTGRAVHLLNALLDDPTYDHKLQLASDDPLGFGAVYGRLVQQVVQLMISAATTMTRMKSLSLPTNEGSLDVPSLLEGAKQTLNGLQKVLIQIHDSVSSHIFIRMISDLFASIHHGLRQKALELLASKLSSLTLNLRPIPILDDDSVITHPSVSRNGKKKLRGRAPPLDLVLQSGLVQLTAQLTSQYNLDAYRAQQQPPLTNAVSIAKPTDSKAFGSSFSRKSLVCLRDLAKLLADRYPGEFMRTTDVFIASPTCWWPRQPTATDGTQPVDVRGSGSAESRSLACLFFVECLQRLPAQTLCPDASATTHRLSVLLNFALDHSMTSCHLASQPLLTLGALRTSSDETVQSSPNLVAGQMHSKDQHLLAGLTLLNNLMELAIVHRRAQTKTTSSSFTLGTMSSRGHWLQFNSEHTIPSVSTGSLRICDVLLRFVFQLGQLDLAVATGANPERCGSTLKQITDATNHLRRLLFHVTDIHSLLLAVQRVLLSAVETLDEFVIRGALVFLGDLAETVHSDSPRACDQLRHELTQLCVIHPELMQQLLSAILQTVSCNAGCTGEFVWPTVRRALASFLAVALAETRLRLCQRTLDWACGTTTREKHNQPEDAVMRVTLQRLAVVYRVLADLSGRISAEDFSELSKQISLIDYLVLTFHITTGQKRKNLKRMGERLNLKTCVGKLANGATSEAVDAALAATECLTKWLLTETTLTASLDVASGGNSVLELPTALVSLLDVTRVEDKTTSIRPTPPILESQLMPALDALVSSIAGDEALLRPLGSALATRIMHGTHWCVRLAAIRLMKRVFDRLTTTSVGQVEGGSSIPVTAQCLVSDALTALSEALEDDRPEVEAAANKLFAEMEQSGLSSRTESA</sequence>
<dbReference type="PANTHER" id="PTHR13457:SF1">
    <property type="entry name" value="HEAT REPEAT-CONTAINING PROTEIN 1"/>
    <property type="match status" value="1"/>
</dbReference>
<dbReference type="GO" id="GO:0045943">
    <property type="term" value="P:positive regulation of transcription by RNA polymerase I"/>
    <property type="evidence" value="ECO:0007669"/>
    <property type="project" value="TreeGrafter"/>
</dbReference>
<keyword evidence="1" id="KW-0690">Ribosome biogenesis</keyword>
<dbReference type="Proteomes" id="UP000699462">
    <property type="component" value="Unassembled WGS sequence"/>
</dbReference>
<gene>
    <name evidence="3" type="ORF">P879_05822</name>
</gene>
<dbReference type="GO" id="GO:0032040">
    <property type="term" value="C:small-subunit processome"/>
    <property type="evidence" value="ECO:0007669"/>
    <property type="project" value="TreeGrafter"/>
</dbReference>